<name>A0A090VZI3_9FLAO</name>
<dbReference type="Pfam" id="PF00535">
    <property type="entry name" value="Glycos_transf_2"/>
    <property type="match status" value="1"/>
</dbReference>
<dbReference type="Gene3D" id="3.90.550.10">
    <property type="entry name" value="Spore Coat Polysaccharide Biosynthesis Protein SpsA, Chain A"/>
    <property type="match status" value="1"/>
</dbReference>
<dbReference type="STRING" id="504487.JCM19538_2111"/>
<evidence type="ECO:0000313" key="4">
    <source>
        <dbReference type="EMBL" id="GAL69353.1"/>
    </source>
</evidence>
<evidence type="ECO:0000313" key="6">
    <source>
        <dbReference type="Proteomes" id="UP000029646"/>
    </source>
</evidence>
<feature type="transmembrane region" description="Helical" evidence="1">
    <location>
        <begin position="146"/>
        <end position="166"/>
    </location>
</feature>
<protein>
    <submittedName>
        <fullName evidence="4">Putative N-acetylgalactosaminyl-diphosphoundecaprenol glucuronosyltransferase</fullName>
    </submittedName>
</protein>
<keyword evidence="1" id="KW-0472">Membrane</keyword>
<keyword evidence="1" id="KW-0812">Transmembrane</keyword>
<gene>
    <name evidence="3" type="ORF">JCM19301_3754</name>
    <name evidence="4" type="ORF">JCM19302_4082</name>
    <name evidence="5" type="ORF">JCM19538_2111</name>
</gene>
<dbReference type="PANTHER" id="PTHR22916:SF3">
    <property type="entry name" value="UDP-GLCNAC:BETAGAL BETA-1,3-N-ACETYLGLUCOSAMINYLTRANSFERASE-LIKE PROTEIN 1"/>
    <property type="match status" value="1"/>
</dbReference>
<keyword evidence="4" id="KW-0808">Transferase</keyword>
<dbReference type="InterPro" id="IPR029044">
    <property type="entry name" value="Nucleotide-diphossugar_trans"/>
</dbReference>
<proteinExistence type="predicted"/>
<dbReference type="OrthoDB" id="9815829at2"/>
<feature type="transmembrane region" description="Helical" evidence="1">
    <location>
        <begin position="232"/>
        <end position="249"/>
    </location>
</feature>
<keyword evidence="7" id="KW-1185">Reference proteome</keyword>
<dbReference type="SUPFAM" id="SSF53448">
    <property type="entry name" value="Nucleotide-diphospho-sugar transferases"/>
    <property type="match status" value="1"/>
</dbReference>
<dbReference type="EMBL" id="BBNS01000001">
    <property type="protein sequence ID" value="GAL69353.1"/>
    <property type="molecule type" value="Genomic_DNA"/>
</dbReference>
<sequence>MVEHLVSIITPVYNVENQILQCVNSVNQQTYKNWEHILVDDFSQDNTIETLKNLASKDKRIKVISLGKNSGAGFARNIGIKNANGRYIAFLDSDDYWANNKLEKQIAFMQLNNYPFTYSRYFEFDNESGDLITLVKAPPKVTYKMLLINGGYIGCLTVVYDTVFFGKKYMPEIRKRQDWALWLKMLKDIDCAYGVMEPLAFYRMGNTSLSKSKIKLVKYNFMVYKRELNMSYLESIYRMALFLIFHFFFKSHLKEKLKN</sequence>
<evidence type="ECO:0000313" key="5">
    <source>
        <dbReference type="EMBL" id="GAL89122.1"/>
    </source>
</evidence>
<dbReference type="EMBL" id="BBNR01000001">
    <property type="protein sequence ID" value="GAL65294.1"/>
    <property type="molecule type" value="Genomic_DNA"/>
</dbReference>
<evidence type="ECO:0000313" key="7">
    <source>
        <dbReference type="Proteomes" id="UP000030184"/>
    </source>
</evidence>
<evidence type="ECO:0000313" key="3">
    <source>
        <dbReference type="EMBL" id="GAL65294.1"/>
    </source>
</evidence>
<evidence type="ECO:0000259" key="2">
    <source>
        <dbReference type="Pfam" id="PF00535"/>
    </source>
</evidence>
<dbReference type="Proteomes" id="UP000030184">
    <property type="component" value="Unassembled WGS sequence"/>
</dbReference>
<dbReference type="eggNOG" id="COG0463">
    <property type="taxonomic scope" value="Bacteria"/>
</dbReference>
<evidence type="ECO:0000256" key="1">
    <source>
        <dbReference type="SAM" id="Phobius"/>
    </source>
</evidence>
<dbReference type="EMBL" id="BBNY01000005">
    <property type="protein sequence ID" value="GAL89122.1"/>
    <property type="molecule type" value="Genomic_DNA"/>
</dbReference>
<dbReference type="InterPro" id="IPR001173">
    <property type="entry name" value="Glyco_trans_2-like"/>
</dbReference>
<dbReference type="GO" id="GO:0016758">
    <property type="term" value="F:hexosyltransferase activity"/>
    <property type="evidence" value="ECO:0007669"/>
    <property type="project" value="UniProtKB-ARBA"/>
</dbReference>
<keyword evidence="1" id="KW-1133">Transmembrane helix</keyword>
<dbReference type="RefSeq" id="WP_042240114.1">
    <property type="nucleotide sequence ID" value="NZ_BBNR01000001.1"/>
</dbReference>
<comment type="caution">
    <text evidence="4">The sequence shown here is derived from an EMBL/GenBank/DDBJ whole genome shotgun (WGS) entry which is preliminary data.</text>
</comment>
<reference evidence="7" key="1">
    <citation type="journal article" date="2014" name="Genome Announc.">
        <title>Draft Genome Sequence of Marine Flavobacterium Jejuia pallidilutea Strain 11shimoA1 and Pigmentation Mutants.</title>
        <authorList>
            <person name="Takatani N."/>
            <person name="Nakanishi M."/>
            <person name="Meirelles P."/>
            <person name="Mino S."/>
            <person name="Suda W."/>
            <person name="Oshima K."/>
            <person name="Hattori M."/>
            <person name="Ohkuma M."/>
            <person name="Hosokawa M."/>
            <person name="Miyashita K."/>
            <person name="Thompson F.L."/>
            <person name="Niwa A."/>
            <person name="Sawabe T."/>
            <person name="Sawabe T."/>
        </authorList>
    </citation>
    <scope>NUCLEOTIDE SEQUENCE [LARGE SCALE GENOMIC DNA]</scope>
    <source>
        <strain evidence="7">JCM 19538</strain>
    </source>
</reference>
<accession>A0A090VZI3</accession>
<dbReference type="AlphaFoldDB" id="A0A090VZI3"/>
<organism evidence="4 6">
    <name type="scientific">Jejuia pallidilutea</name>
    <dbReference type="NCBI Taxonomy" id="504487"/>
    <lineage>
        <taxon>Bacteria</taxon>
        <taxon>Pseudomonadati</taxon>
        <taxon>Bacteroidota</taxon>
        <taxon>Flavobacteriia</taxon>
        <taxon>Flavobacteriales</taxon>
        <taxon>Flavobacteriaceae</taxon>
        <taxon>Jejuia</taxon>
    </lineage>
</organism>
<feature type="domain" description="Glycosyltransferase 2-like" evidence="2">
    <location>
        <begin position="7"/>
        <end position="126"/>
    </location>
</feature>
<dbReference type="Proteomes" id="UP000029641">
    <property type="component" value="Unassembled WGS sequence"/>
</dbReference>
<dbReference type="CDD" id="cd00761">
    <property type="entry name" value="Glyco_tranf_GTA_type"/>
    <property type="match status" value="1"/>
</dbReference>
<dbReference type="PANTHER" id="PTHR22916">
    <property type="entry name" value="GLYCOSYLTRANSFERASE"/>
    <property type="match status" value="1"/>
</dbReference>
<dbReference type="Proteomes" id="UP000029646">
    <property type="component" value="Unassembled WGS sequence"/>
</dbReference>